<dbReference type="PANTHER" id="PTHR42748">
    <property type="entry name" value="NITROGEN METABOLITE REPRESSION PROTEIN NMRA FAMILY MEMBER"/>
    <property type="match status" value="1"/>
</dbReference>
<evidence type="ECO:0000313" key="4">
    <source>
        <dbReference type="EMBL" id="BBH87630.1"/>
    </source>
</evidence>
<comment type="similarity">
    <text evidence="1">Belongs to the NmrA-type oxidoreductase family.</text>
</comment>
<dbReference type="SUPFAM" id="SSF51735">
    <property type="entry name" value="NAD(P)-binding Rossmann-fold domains"/>
    <property type="match status" value="1"/>
</dbReference>
<dbReference type="Pfam" id="PF05368">
    <property type="entry name" value="NmrA"/>
    <property type="match status" value="1"/>
</dbReference>
<evidence type="ECO:0000256" key="1">
    <source>
        <dbReference type="ARBA" id="ARBA00006328"/>
    </source>
</evidence>
<dbReference type="Gene3D" id="3.90.25.10">
    <property type="entry name" value="UDP-galactose 4-epimerase, domain 1"/>
    <property type="match status" value="1"/>
</dbReference>
<dbReference type="InterPro" id="IPR051164">
    <property type="entry name" value="NmrA-like_oxidored"/>
</dbReference>
<dbReference type="Gene3D" id="3.40.50.720">
    <property type="entry name" value="NAD(P)-binding Rossmann-like Domain"/>
    <property type="match status" value="1"/>
</dbReference>
<dbReference type="InterPro" id="IPR008030">
    <property type="entry name" value="NmrA-like"/>
</dbReference>
<proteinExistence type="inferred from homology"/>
<gene>
    <name evidence="4" type="ORF">KTC_23810</name>
</gene>
<organism evidence="4">
    <name type="scientific">Thermosporothrix sp. COM3</name>
    <dbReference type="NCBI Taxonomy" id="2490863"/>
    <lineage>
        <taxon>Bacteria</taxon>
        <taxon>Bacillati</taxon>
        <taxon>Chloroflexota</taxon>
        <taxon>Ktedonobacteria</taxon>
        <taxon>Ktedonobacterales</taxon>
        <taxon>Thermosporotrichaceae</taxon>
        <taxon>Thermosporothrix</taxon>
    </lineage>
</organism>
<evidence type="ECO:0000259" key="3">
    <source>
        <dbReference type="Pfam" id="PF05368"/>
    </source>
</evidence>
<accession>A0A455SJ72</accession>
<evidence type="ECO:0000256" key="2">
    <source>
        <dbReference type="ARBA" id="ARBA00022857"/>
    </source>
</evidence>
<reference evidence="4" key="1">
    <citation type="submission" date="2018-12" db="EMBL/GenBank/DDBJ databases">
        <title>Novel natural products biosynthetic potential of the class Ktedonobacteria.</title>
        <authorList>
            <person name="Zheng Y."/>
            <person name="Saitou A."/>
            <person name="Wang C.M."/>
            <person name="Toyoda A."/>
            <person name="Minakuchi Y."/>
            <person name="Sekiguchi Y."/>
            <person name="Ueda K."/>
            <person name="Takano H."/>
            <person name="Sakai Y."/>
            <person name="Yokota A."/>
            <person name="Yabe S."/>
        </authorList>
    </citation>
    <scope>NUCLEOTIDE SEQUENCE</scope>
    <source>
        <strain evidence="4">COM3</strain>
    </source>
</reference>
<dbReference type="EMBL" id="AP019376">
    <property type="protein sequence ID" value="BBH87630.1"/>
    <property type="molecule type" value="Genomic_DNA"/>
</dbReference>
<feature type="domain" description="NmrA-like" evidence="3">
    <location>
        <begin position="6"/>
        <end position="250"/>
    </location>
</feature>
<dbReference type="InterPro" id="IPR036291">
    <property type="entry name" value="NAD(P)-bd_dom_sf"/>
</dbReference>
<sequence>MSMKERMILVFGANGQQGSATARHLLAKGWQVRAFVRRPEAATQLQRAGAEIVQGDLNDRASVVRAMQGVYGVFSVLPHNEQESEQGKNIAEAALEAGVRHFIYTSISNAEELFQNNVNTPKWEIEQHIWKLGLPATILRPAGFMDSMAHPLYGVVQGTLAIPLKPHTPYPMIAVSDIGMFATLAFEEPDQYLGKTLELAGDAPTPLQIVAAISQATGHEVTFTQLSLETIRQQSPELARAYELIEAGGFKSDSAALRQLYPDLMDFPTWLQKEGAEQLQAILA</sequence>
<protein>
    <submittedName>
        <fullName evidence="4">NmrA family transcriptional regulator</fullName>
    </submittedName>
</protein>
<dbReference type="PANTHER" id="PTHR42748:SF7">
    <property type="entry name" value="NMRA LIKE REDOX SENSOR 1-RELATED"/>
    <property type="match status" value="1"/>
</dbReference>
<keyword evidence="2" id="KW-0521">NADP</keyword>
<name>A0A455SJ72_9CHLR</name>
<dbReference type="AlphaFoldDB" id="A0A455SJ72"/>
<dbReference type="CDD" id="cd05251">
    <property type="entry name" value="NmrA_like_SDR_a"/>
    <property type="match status" value="1"/>
</dbReference>